<protein>
    <recommendedName>
        <fullName evidence="8">C2H2-type domain-containing protein</fullName>
    </recommendedName>
</protein>
<evidence type="ECO:0008006" key="8">
    <source>
        <dbReference type="Google" id="ProtNLM"/>
    </source>
</evidence>
<evidence type="ECO:0000256" key="4">
    <source>
        <dbReference type="ARBA" id="ARBA00022833"/>
    </source>
</evidence>
<comment type="caution">
    <text evidence="6">The sequence shown here is derived from an EMBL/GenBank/DDBJ whole genome shotgun (WGS) entry which is preliminary data.</text>
</comment>
<keyword evidence="7" id="KW-1185">Reference proteome</keyword>
<evidence type="ECO:0000256" key="1">
    <source>
        <dbReference type="ARBA" id="ARBA00022723"/>
    </source>
</evidence>
<evidence type="ECO:0000256" key="3">
    <source>
        <dbReference type="ARBA" id="ARBA00022771"/>
    </source>
</evidence>
<dbReference type="PANTHER" id="PTHR23057">
    <property type="entry name" value="JUXTAPOSED WITH ANOTHER ZINC FINGER PROTEIN 1"/>
    <property type="match status" value="1"/>
</dbReference>
<dbReference type="EMBL" id="WTXG01000081">
    <property type="protein sequence ID" value="KAI0294082.1"/>
    <property type="molecule type" value="Genomic_DNA"/>
</dbReference>
<gene>
    <name evidence="6" type="ORF">B0F90DRAFT_1758892</name>
</gene>
<evidence type="ECO:0000256" key="5">
    <source>
        <dbReference type="SAM" id="MobiDB-lite"/>
    </source>
</evidence>
<feature type="region of interest" description="Disordered" evidence="5">
    <location>
        <begin position="110"/>
        <end position="146"/>
    </location>
</feature>
<keyword evidence="2" id="KW-0677">Repeat</keyword>
<keyword evidence="4" id="KW-0862">Zinc</keyword>
<proteinExistence type="predicted"/>
<dbReference type="InterPro" id="IPR051580">
    <property type="entry name" value="ZnF-Chromatin_assoc"/>
</dbReference>
<dbReference type="GO" id="GO:0008270">
    <property type="term" value="F:zinc ion binding"/>
    <property type="evidence" value="ECO:0007669"/>
    <property type="project" value="UniProtKB-KW"/>
</dbReference>
<keyword evidence="3" id="KW-0863">Zinc-finger</keyword>
<dbReference type="PANTHER" id="PTHR23057:SF0">
    <property type="entry name" value="JUXTAPOSED WITH ANOTHER ZINC FINGER PROTEIN 1"/>
    <property type="match status" value="1"/>
</dbReference>
<dbReference type="AlphaFoldDB" id="A0AAD4LX64"/>
<dbReference type="Proteomes" id="UP001203297">
    <property type="component" value="Unassembled WGS sequence"/>
</dbReference>
<name>A0AAD4LX64_9AGAM</name>
<sequence>MADSFDLAFSSLAVDPCLWSTPSPLDSPDPLDAFDSILYPTFEREICSNFTCCGLNIPDLHELLAHFEATHVESVPVLPEEPSYYPSTDALYDVAHMVLSFPQPRILPEGSCPRTPSPCPPMLDSESESATSPSSMAGPPSPRDILARAPTPELIFRSTTKELIALPPSLLTTPREPACGPKRVERRGPRGRFQSHEMITAPRKREKLYRCPKPGCLKSYLNPNGLKYHLDKGTCQLASSDA</sequence>
<evidence type="ECO:0000313" key="6">
    <source>
        <dbReference type="EMBL" id="KAI0294082.1"/>
    </source>
</evidence>
<accession>A0AAD4LX64</accession>
<organism evidence="6 7">
    <name type="scientific">Multifurca ochricompacta</name>
    <dbReference type="NCBI Taxonomy" id="376703"/>
    <lineage>
        <taxon>Eukaryota</taxon>
        <taxon>Fungi</taxon>
        <taxon>Dikarya</taxon>
        <taxon>Basidiomycota</taxon>
        <taxon>Agaricomycotina</taxon>
        <taxon>Agaricomycetes</taxon>
        <taxon>Russulales</taxon>
        <taxon>Russulaceae</taxon>
        <taxon>Multifurca</taxon>
    </lineage>
</organism>
<evidence type="ECO:0000256" key="2">
    <source>
        <dbReference type="ARBA" id="ARBA00022737"/>
    </source>
</evidence>
<keyword evidence="1" id="KW-0479">Metal-binding</keyword>
<dbReference type="GO" id="GO:0005634">
    <property type="term" value="C:nucleus"/>
    <property type="evidence" value="ECO:0007669"/>
    <property type="project" value="TreeGrafter"/>
</dbReference>
<reference evidence="6" key="1">
    <citation type="journal article" date="2022" name="New Phytol.">
        <title>Evolutionary transition to the ectomycorrhizal habit in the genomes of a hyperdiverse lineage of mushroom-forming fungi.</title>
        <authorList>
            <person name="Looney B."/>
            <person name="Miyauchi S."/>
            <person name="Morin E."/>
            <person name="Drula E."/>
            <person name="Courty P.E."/>
            <person name="Kohler A."/>
            <person name="Kuo A."/>
            <person name="LaButti K."/>
            <person name="Pangilinan J."/>
            <person name="Lipzen A."/>
            <person name="Riley R."/>
            <person name="Andreopoulos W."/>
            <person name="He G."/>
            <person name="Johnson J."/>
            <person name="Nolan M."/>
            <person name="Tritt A."/>
            <person name="Barry K.W."/>
            <person name="Grigoriev I.V."/>
            <person name="Nagy L.G."/>
            <person name="Hibbett D."/>
            <person name="Henrissat B."/>
            <person name="Matheny P.B."/>
            <person name="Labbe J."/>
            <person name="Martin F.M."/>
        </authorList>
    </citation>
    <scope>NUCLEOTIDE SEQUENCE</scope>
    <source>
        <strain evidence="6">BPL690</strain>
    </source>
</reference>
<evidence type="ECO:0000313" key="7">
    <source>
        <dbReference type="Proteomes" id="UP001203297"/>
    </source>
</evidence>